<dbReference type="EMBL" id="LFYR01000338">
    <property type="protein sequence ID" value="KMZ74346.1"/>
    <property type="molecule type" value="Genomic_DNA"/>
</dbReference>
<protein>
    <submittedName>
        <fullName evidence="1">Uncharacterized protein</fullName>
    </submittedName>
</protein>
<dbReference type="AlphaFoldDB" id="A0A0K9PZA9"/>
<organism evidence="1 2">
    <name type="scientific">Zostera marina</name>
    <name type="common">Eelgrass</name>
    <dbReference type="NCBI Taxonomy" id="29655"/>
    <lineage>
        <taxon>Eukaryota</taxon>
        <taxon>Viridiplantae</taxon>
        <taxon>Streptophyta</taxon>
        <taxon>Embryophyta</taxon>
        <taxon>Tracheophyta</taxon>
        <taxon>Spermatophyta</taxon>
        <taxon>Magnoliopsida</taxon>
        <taxon>Liliopsida</taxon>
        <taxon>Zosteraceae</taxon>
        <taxon>Zostera</taxon>
    </lineage>
</organism>
<dbReference type="Proteomes" id="UP000036987">
    <property type="component" value="Unassembled WGS sequence"/>
</dbReference>
<name>A0A0K9PZA9_ZOSMR</name>
<accession>A0A0K9PZA9</accession>
<comment type="caution">
    <text evidence="1">The sequence shown here is derived from an EMBL/GenBank/DDBJ whole genome shotgun (WGS) entry which is preliminary data.</text>
</comment>
<evidence type="ECO:0000313" key="1">
    <source>
        <dbReference type="EMBL" id="KMZ74346.1"/>
    </source>
</evidence>
<evidence type="ECO:0000313" key="2">
    <source>
        <dbReference type="Proteomes" id="UP000036987"/>
    </source>
</evidence>
<gene>
    <name evidence="1" type="ORF">ZOSMA_12G00300</name>
</gene>
<reference evidence="2" key="1">
    <citation type="journal article" date="2016" name="Nature">
        <title>The genome of the seagrass Zostera marina reveals angiosperm adaptation to the sea.</title>
        <authorList>
            <person name="Olsen J.L."/>
            <person name="Rouze P."/>
            <person name="Verhelst B."/>
            <person name="Lin Y.-C."/>
            <person name="Bayer T."/>
            <person name="Collen J."/>
            <person name="Dattolo E."/>
            <person name="De Paoli E."/>
            <person name="Dittami S."/>
            <person name="Maumus F."/>
            <person name="Michel G."/>
            <person name="Kersting A."/>
            <person name="Lauritano C."/>
            <person name="Lohaus R."/>
            <person name="Toepel M."/>
            <person name="Tonon T."/>
            <person name="Vanneste K."/>
            <person name="Amirebrahimi M."/>
            <person name="Brakel J."/>
            <person name="Bostroem C."/>
            <person name="Chovatia M."/>
            <person name="Grimwood J."/>
            <person name="Jenkins J.W."/>
            <person name="Jueterbock A."/>
            <person name="Mraz A."/>
            <person name="Stam W.T."/>
            <person name="Tice H."/>
            <person name="Bornberg-Bauer E."/>
            <person name="Green P.J."/>
            <person name="Pearson G.A."/>
            <person name="Procaccini G."/>
            <person name="Duarte C.M."/>
            <person name="Schmutz J."/>
            <person name="Reusch T.B.H."/>
            <person name="Van de Peer Y."/>
        </authorList>
    </citation>
    <scope>NUCLEOTIDE SEQUENCE [LARGE SCALE GENOMIC DNA]</scope>
    <source>
        <strain evidence="2">cv. Finnish</strain>
    </source>
</reference>
<keyword evidence="2" id="KW-1185">Reference proteome</keyword>
<proteinExistence type="predicted"/>
<sequence length="48" mass="5111">MSERYSGTTFGATTIEALGATRFGAAVGFIVKAKWTIAESNQRDVRGS</sequence>